<organism evidence="2">
    <name type="scientific">marine sediment metagenome</name>
    <dbReference type="NCBI Taxonomy" id="412755"/>
    <lineage>
        <taxon>unclassified sequences</taxon>
        <taxon>metagenomes</taxon>
        <taxon>ecological metagenomes</taxon>
    </lineage>
</organism>
<dbReference type="Gene3D" id="3.10.20.820">
    <property type="match status" value="1"/>
</dbReference>
<dbReference type="AlphaFoldDB" id="X0XIU0"/>
<feature type="region of interest" description="Disordered" evidence="1">
    <location>
        <begin position="23"/>
        <end position="42"/>
    </location>
</feature>
<protein>
    <submittedName>
        <fullName evidence="2">Uncharacterized protein</fullName>
    </submittedName>
</protein>
<reference evidence="2" key="1">
    <citation type="journal article" date="2014" name="Front. Microbiol.">
        <title>High frequency of phylogenetically diverse reductive dehalogenase-homologous genes in deep subseafloor sedimentary metagenomes.</title>
        <authorList>
            <person name="Kawai M."/>
            <person name="Futagami T."/>
            <person name="Toyoda A."/>
            <person name="Takaki Y."/>
            <person name="Nishi S."/>
            <person name="Hori S."/>
            <person name="Arai W."/>
            <person name="Tsubouchi T."/>
            <person name="Morono Y."/>
            <person name="Uchiyama I."/>
            <person name="Ito T."/>
            <person name="Fujiyama A."/>
            <person name="Inagaki F."/>
            <person name="Takami H."/>
        </authorList>
    </citation>
    <scope>NUCLEOTIDE SEQUENCE</scope>
    <source>
        <strain evidence="2">Expedition CK06-06</strain>
    </source>
</reference>
<gene>
    <name evidence="2" type="ORF">S01H1_81472</name>
</gene>
<sequence length="42" mass="4594">TWPAGVNLPRLSYEPVKIIELPPGERGYGETQAQAKEEGVRG</sequence>
<dbReference type="EMBL" id="BARS01055136">
    <property type="protein sequence ID" value="GAG43075.1"/>
    <property type="molecule type" value="Genomic_DNA"/>
</dbReference>
<feature type="non-terminal residue" evidence="2">
    <location>
        <position position="1"/>
    </location>
</feature>
<name>X0XIU0_9ZZZZ</name>
<proteinExistence type="predicted"/>
<evidence type="ECO:0000313" key="2">
    <source>
        <dbReference type="EMBL" id="GAG43075.1"/>
    </source>
</evidence>
<evidence type="ECO:0000256" key="1">
    <source>
        <dbReference type="SAM" id="MobiDB-lite"/>
    </source>
</evidence>
<comment type="caution">
    <text evidence="2">The sequence shown here is derived from an EMBL/GenBank/DDBJ whole genome shotgun (WGS) entry which is preliminary data.</text>
</comment>
<accession>X0XIU0</accession>